<protein>
    <recommendedName>
        <fullName evidence="4">SusD/RagB family nutrient-binding outer membrane lipoprotein</fullName>
    </recommendedName>
</protein>
<dbReference type="KEGG" id="smon:AWR27_24140"/>
<organism evidence="2 3">
    <name type="scientific">Spirosoma montaniterrae</name>
    <dbReference type="NCBI Taxonomy" id="1178516"/>
    <lineage>
        <taxon>Bacteria</taxon>
        <taxon>Pseudomonadati</taxon>
        <taxon>Bacteroidota</taxon>
        <taxon>Cytophagia</taxon>
        <taxon>Cytophagales</taxon>
        <taxon>Cytophagaceae</taxon>
        <taxon>Spirosoma</taxon>
    </lineage>
</organism>
<keyword evidence="1" id="KW-0732">Signal</keyword>
<evidence type="ECO:0000313" key="2">
    <source>
        <dbReference type="EMBL" id="AQG82679.1"/>
    </source>
</evidence>
<reference evidence="2 3" key="1">
    <citation type="submission" date="2016-01" db="EMBL/GenBank/DDBJ databases">
        <authorList>
            <person name="Oliw E.H."/>
        </authorList>
    </citation>
    <scope>NUCLEOTIDE SEQUENCE [LARGE SCALE GENOMIC DNA]</scope>
    <source>
        <strain evidence="2 3">DY10</strain>
    </source>
</reference>
<feature type="chain" id="PRO_5012298006" description="SusD/RagB family nutrient-binding outer membrane lipoprotein" evidence="1">
    <location>
        <begin position="20"/>
        <end position="560"/>
    </location>
</feature>
<dbReference type="Pfam" id="PF12741">
    <property type="entry name" value="SusD-like"/>
    <property type="match status" value="1"/>
</dbReference>
<keyword evidence="3" id="KW-1185">Reference proteome</keyword>
<dbReference type="AlphaFoldDB" id="A0A1P9X4Y1"/>
<gene>
    <name evidence="2" type="ORF">AWR27_24140</name>
</gene>
<dbReference type="InterPro" id="IPR024302">
    <property type="entry name" value="SusD-like"/>
</dbReference>
<name>A0A1P9X4Y1_9BACT</name>
<dbReference type="STRING" id="1178516.AWR27_24140"/>
<accession>A0A1P9X4Y1</accession>
<evidence type="ECO:0000313" key="3">
    <source>
        <dbReference type="Proteomes" id="UP000187941"/>
    </source>
</evidence>
<dbReference type="Gene3D" id="1.25.40.390">
    <property type="match status" value="2"/>
</dbReference>
<dbReference type="InterPro" id="IPR011990">
    <property type="entry name" value="TPR-like_helical_dom_sf"/>
</dbReference>
<dbReference type="EMBL" id="CP014263">
    <property type="protein sequence ID" value="AQG82679.1"/>
    <property type="molecule type" value="Genomic_DNA"/>
</dbReference>
<proteinExistence type="predicted"/>
<dbReference type="Proteomes" id="UP000187941">
    <property type="component" value="Chromosome"/>
</dbReference>
<evidence type="ECO:0008006" key="4">
    <source>
        <dbReference type="Google" id="ProtNLM"/>
    </source>
</evidence>
<feature type="signal peptide" evidence="1">
    <location>
        <begin position="1"/>
        <end position="19"/>
    </location>
</feature>
<evidence type="ECO:0000256" key="1">
    <source>
        <dbReference type="SAM" id="SignalP"/>
    </source>
</evidence>
<sequence>MFKPIKLFALALCAAVVSSCELNLLDNPNAVTAANTDINYLLSQIELNYAGQRAGGITPTTLSHFNQLTDPTMRLVRMLNAGAAIYDNAVTPGSTDGAWTTAYAGILNDVKTIIPLAERGELFVHAGIARTIRASVMANMVDVFGDVPFTEALNPENFNPKTDGGATIYTAAIADLDKAIENFNARSRAGATGDLFYGGTADSWIRVANTLKLKMLLNRRLIDKAGATSGINSLITGDKLISTAAQNFTFKFGSNLTNPDTRHPRYAGQYSPTGGGDYQSNSYMGTMYDSKGFPDPRMRYYFYRQVVRNPTDVNALRCITNQRPSHYGPNDVFCLPTTVGYWGRDHLSNEGIPPDGLLRTAWGLYPAGGLYDNDAGRPVSLGAGAGGAGIHPIMMRSFVDFMLAEAALELGTTGNPRALLKSAIEKSMADVRAFALATTEAGKIATFEGDQKIVWADQVTRYVNQVLTTYDAATTNDARLNIIATEYWLALYGNGIEAYNLYRRTGKPANQQPALDPNPGVFVRSFYYPTSFIARNANAKQKANVSVPVFWDNNPATLTR</sequence>
<dbReference type="OrthoDB" id="973072at2"/>
<dbReference type="SUPFAM" id="SSF48452">
    <property type="entry name" value="TPR-like"/>
    <property type="match status" value="1"/>
</dbReference>
<dbReference type="InterPro" id="IPR041662">
    <property type="entry name" value="SusD-like_2"/>
</dbReference>
<dbReference type="Pfam" id="PF12771">
    <property type="entry name" value="SusD-like_2"/>
    <property type="match status" value="1"/>
</dbReference>
<dbReference type="PROSITE" id="PS51257">
    <property type="entry name" value="PROKAR_LIPOPROTEIN"/>
    <property type="match status" value="1"/>
</dbReference>